<dbReference type="Proteomes" id="UP000823963">
    <property type="component" value="Unassembled WGS sequence"/>
</dbReference>
<accession>A0A9D1UXI4</accession>
<dbReference type="InterPro" id="IPR001638">
    <property type="entry name" value="Solute-binding_3/MltF_N"/>
</dbReference>
<protein>
    <submittedName>
        <fullName evidence="4">Transporter substrate-binding domain-containing protein</fullName>
    </submittedName>
</protein>
<organism evidence="4 5">
    <name type="scientific">Candidatus Ligilactobacillus excrementigallinarum</name>
    <dbReference type="NCBI Taxonomy" id="2838641"/>
    <lineage>
        <taxon>Bacteria</taxon>
        <taxon>Bacillati</taxon>
        <taxon>Bacillota</taxon>
        <taxon>Bacilli</taxon>
        <taxon>Lactobacillales</taxon>
        <taxon>Lactobacillaceae</taxon>
        <taxon>Ligilactobacillus</taxon>
    </lineage>
</organism>
<proteinExistence type="predicted"/>
<sequence length="257" mass="29350">MKKLLRIFFACLLIWVGIAGCSHTQNQPTMQVGILKERPACYYSQGKLTGFNVQAAQAIGKQTHTKVKIKVFTSRAKLEAALAHHQIKLAVGSELNFTKEKLAGNLLYPKNVVFSTHSFSKLRQLKHRKIGTLKMNGTPKFLQENAIHIQQYTSINQLVDALDSGQIQAVMVNEYQYHQYLKEHPLRQKAAKVNRSSLKLPIFHRLDDVQVLSQQDQVYAADAQMAKQVKHIIHDLRMNGTLTHWSAKYYGYNYGFR</sequence>
<evidence type="ECO:0000313" key="5">
    <source>
        <dbReference type="Proteomes" id="UP000823963"/>
    </source>
</evidence>
<feature type="domain" description="Solute-binding protein family 3/N-terminal" evidence="3">
    <location>
        <begin position="29"/>
        <end position="253"/>
    </location>
</feature>
<dbReference type="SMART" id="SM00062">
    <property type="entry name" value="PBPb"/>
    <property type="match status" value="1"/>
</dbReference>
<evidence type="ECO:0000256" key="1">
    <source>
        <dbReference type="ARBA" id="ARBA00022729"/>
    </source>
</evidence>
<dbReference type="PROSITE" id="PS51257">
    <property type="entry name" value="PROKAR_LIPOPROTEIN"/>
    <property type="match status" value="1"/>
</dbReference>
<feature type="chain" id="PRO_5039696466" evidence="2">
    <location>
        <begin position="20"/>
        <end position="257"/>
    </location>
</feature>
<dbReference type="Pfam" id="PF00497">
    <property type="entry name" value="SBP_bac_3"/>
    <property type="match status" value="1"/>
</dbReference>
<dbReference type="EMBL" id="DXFP01000054">
    <property type="protein sequence ID" value="HIX02300.1"/>
    <property type="molecule type" value="Genomic_DNA"/>
</dbReference>
<dbReference type="PANTHER" id="PTHR35936">
    <property type="entry name" value="MEMBRANE-BOUND LYTIC MUREIN TRANSGLYCOSYLASE F"/>
    <property type="match status" value="1"/>
</dbReference>
<dbReference type="SUPFAM" id="SSF53850">
    <property type="entry name" value="Periplasmic binding protein-like II"/>
    <property type="match status" value="1"/>
</dbReference>
<evidence type="ECO:0000256" key="2">
    <source>
        <dbReference type="SAM" id="SignalP"/>
    </source>
</evidence>
<reference evidence="4" key="2">
    <citation type="submission" date="2021-04" db="EMBL/GenBank/DDBJ databases">
        <authorList>
            <person name="Gilroy R."/>
        </authorList>
    </citation>
    <scope>NUCLEOTIDE SEQUENCE</scope>
    <source>
        <strain evidence="4">6627</strain>
    </source>
</reference>
<name>A0A9D1UXI4_9LACO</name>
<feature type="signal peptide" evidence="2">
    <location>
        <begin position="1"/>
        <end position="19"/>
    </location>
</feature>
<evidence type="ECO:0000259" key="3">
    <source>
        <dbReference type="SMART" id="SM00062"/>
    </source>
</evidence>
<dbReference type="AlphaFoldDB" id="A0A9D1UXI4"/>
<gene>
    <name evidence="4" type="ORF">H9861_06050</name>
</gene>
<keyword evidence="1 2" id="KW-0732">Signal</keyword>
<dbReference type="Gene3D" id="3.40.190.10">
    <property type="entry name" value="Periplasmic binding protein-like II"/>
    <property type="match status" value="2"/>
</dbReference>
<comment type="caution">
    <text evidence="4">The sequence shown here is derived from an EMBL/GenBank/DDBJ whole genome shotgun (WGS) entry which is preliminary data.</text>
</comment>
<reference evidence="4" key="1">
    <citation type="journal article" date="2021" name="PeerJ">
        <title>Extensive microbial diversity within the chicken gut microbiome revealed by metagenomics and culture.</title>
        <authorList>
            <person name="Gilroy R."/>
            <person name="Ravi A."/>
            <person name="Getino M."/>
            <person name="Pursley I."/>
            <person name="Horton D.L."/>
            <person name="Alikhan N.F."/>
            <person name="Baker D."/>
            <person name="Gharbi K."/>
            <person name="Hall N."/>
            <person name="Watson M."/>
            <person name="Adriaenssens E.M."/>
            <person name="Foster-Nyarko E."/>
            <person name="Jarju S."/>
            <person name="Secka A."/>
            <person name="Antonio M."/>
            <person name="Oren A."/>
            <person name="Chaudhuri R.R."/>
            <person name="La Ragione R."/>
            <person name="Hildebrand F."/>
            <person name="Pallen M.J."/>
        </authorList>
    </citation>
    <scope>NUCLEOTIDE SEQUENCE</scope>
    <source>
        <strain evidence="4">6627</strain>
    </source>
</reference>
<evidence type="ECO:0000313" key="4">
    <source>
        <dbReference type="EMBL" id="HIX02300.1"/>
    </source>
</evidence>